<dbReference type="Pfam" id="PF04966">
    <property type="entry name" value="OprB"/>
    <property type="match status" value="1"/>
</dbReference>
<dbReference type="GO" id="GO:0008643">
    <property type="term" value="P:carbohydrate transport"/>
    <property type="evidence" value="ECO:0007669"/>
    <property type="project" value="InterPro"/>
</dbReference>
<protein>
    <submittedName>
        <fullName evidence="3">Carbohydrate-selective porin, OprB family</fullName>
    </submittedName>
</protein>
<sequence length="459" mass="50452">MTMMFRLLPARRHARSMPLALLLVAAAPWRVAAQAVEAPAAPPPVAWHAQATWAWQAKPAFAAPYTGPNSLVPGREKSYSFTTTGDLGVRLWQGAEAHFNPEAAQGVPLSRLTGAGGLSNGELARTSGANLSVYRARMFVQQRWATGGDAETIPADFNELGGASRTSRWTVRAGAFSLLDYFDNNPYAKDPREQFFNWSFLTHGAWDYAADARGYSVGAMIEYRTSTWAVRAARMELPRESNGLALDSHWRQHYGDQLEVESDLPVSVPAGPLRARLLVYRNRAVMGRFDDALALGGTPDVAWVRRAQSKTGWGVTLEAPLGEEAGLFLRASRNNGQSETYAFTEIDQQLSLGGQFTGATWGRSKDRWGVAWAANGLSRPHRSYLAAGGQGFFLGDGRLNYGPEQVLEAYYRWTLPDVVTSAGTLRSAFSLGAQHLVHPGYNRDRGPVQVYSLRWHSEF</sequence>
<feature type="chain" id="PRO_5011329165" evidence="2">
    <location>
        <begin position="36"/>
        <end position="459"/>
    </location>
</feature>
<name>A0A1H4FJV6_9BURK</name>
<dbReference type="GO" id="GO:0016020">
    <property type="term" value="C:membrane"/>
    <property type="evidence" value="ECO:0007669"/>
    <property type="project" value="InterPro"/>
</dbReference>
<dbReference type="STRING" id="592050.SAMN05421875_1681"/>
<dbReference type="InterPro" id="IPR007049">
    <property type="entry name" value="Carb-sel_porin_OprB"/>
</dbReference>
<keyword evidence="4" id="KW-1185">Reference proteome</keyword>
<reference evidence="4" key="1">
    <citation type="submission" date="2016-10" db="EMBL/GenBank/DDBJ databases">
        <authorList>
            <person name="Varghese N."/>
            <person name="Submissions S."/>
        </authorList>
    </citation>
    <scope>NUCLEOTIDE SEQUENCE [LARGE SCALE GENOMIC DNA]</scope>
    <source>
        <strain evidence="4">DSM 25157</strain>
    </source>
</reference>
<evidence type="ECO:0000313" key="3">
    <source>
        <dbReference type="EMBL" id="SEA97431.1"/>
    </source>
</evidence>
<organism evidence="3 4">
    <name type="scientific">Acidovorax soli</name>
    <dbReference type="NCBI Taxonomy" id="592050"/>
    <lineage>
        <taxon>Bacteria</taxon>
        <taxon>Pseudomonadati</taxon>
        <taxon>Pseudomonadota</taxon>
        <taxon>Betaproteobacteria</taxon>
        <taxon>Burkholderiales</taxon>
        <taxon>Comamonadaceae</taxon>
        <taxon>Acidovorax</taxon>
    </lineage>
</organism>
<gene>
    <name evidence="3" type="ORF">SAMN05421875_1681</name>
</gene>
<dbReference type="GO" id="GO:0015288">
    <property type="term" value="F:porin activity"/>
    <property type="evidence" value="ECO:0007669"/>
    <property type="project" value="InterPro"/>
</dbReference>
<dbReference type="InterPro" id="IPR038673">
    <property type="entry name" value="OprB_sf"/>
</dbReference>
<proteinExistence type="inferred from homology"/>
<keyword evidence="2" id="KW-0732">Signal</keyword>
<comment type="similarity">
    <text evidence="1 2">Belongs to the OprB family.</text>
</comment>
<dbReference type="RefSeq" id="WP_092701699.1">
    <property type="nucleotide sequence ID" value="NZ_CAXIQM010000056.1"/>
</dbReference>
<accession>A0A1H4FJV6</accession>
<dbReference type="Proteomes" id="UP000199002">
    <property type="component" value="Unassembled WGS sequence"/>
</dbReference>
<feature type="signal peptide" evidence="2">
    <location>
        <begin position="1"/>
        <end position="35"/>
    </location>
</feature>
<dbReference type="AlphaFoldDB" id="A0A1H4FJV6"/>
<evidence type="ECO:0000256" key="1">
    <source>
        <dbReference type="ARBA" id="ARBA00008769"/>
    </source>
</evidence>
<dbReference type="Gene3D" id="2.40.160.180">
    <property type="entry name" value="Carbohydrate-selective porin OprB"/>
    <property type="match status" value="1"/>
</dbReference>
<dbReference type="EMBL" id="FNQJ01000068">
    <property type="protein sequence ID" value="SEA97431.1"/>
    <property type="molecule type" value="Genomic_DNA"/>
</dbReference>
<evidence type="ECO:0000313" key="4">
    <source>
        <dbReference type="Proteomes" id="UP000199002"/>
    </source>
</evidence>
<evidence type="ECO:0000256" key="2">
    <source>
        <dbReference type="RuleBase" id="RU363072"/>
    </source>
</evidence>